<dbReference type="InterPro" id="IPR029055">
    <property type="entry name" value="Ntn_hydrolases_N"/>
</dbReference>
<reference evidence="6 7" key="1">
    <citation type="journal article" date="2012" name="Int. J. Syst. Evol. Microbiol.">
        <title>Flammeovirga pacifica sp. nov., isolated from deep-sea sediment.</title>
        <authorList>
            <person name="Xu H."/>
            <person name="Fu Y."/>
            <person name="Yang N."/>
            <person name="Ding Z."/>
            <person name="Lai Q."/>
            <person name="Zeng R."/>
        </authorList>
    </citation>
    <scope>NUCLEOTIDE SEQUENCE [LARGE SCALE GENOMIC DNA]</scope>
    <source>
        <strain evidence="7">DSM 24597 / LMG 26175 / WPAGA1</strain>
    </source>
</reference>
<dbReference type="EMBL" id="JRYR02000001">
    <property type="protein sequence ID" value="OHX65360.1"/>
    <property type="molecule type" value="Genomic_DNA"/>
</dbReference>
<keyword evidence="5" id="KW-0106">Calcium</keyword>
<dbReference type="InterPro" id="IPR043147">
    <property type="entry name" value="Penicillin_amidase_A-knob"/>
</dbReference>
<evidence type="ECO:0000313" key="6">
    <source>
        <dbReference type="EMBL" id="OHX65360.1"/>
    </source>
</evidence>
<feature type="binding site" evidence="5">
    <location>
        <position position="352"/>
    </location>
    <ligand>
        <name>Ca(2+)</name>
        <dbReference type="ChEBI" id="CHEBI:29108"/>
    </ligand>
</feature>
<gene>
    <name evidence="6" type="ORF">NH26_02840</name>
</gene>
<dbReference type="InterPro" id="IPR043146">
    <property type="entry name" value="Penicillin_amidase_N_B-knob"/>
</dbReference>
<dbReference type="InterPro" id="IPR014395">
    <property type="entry name" value="Pen/GL7ACA/AHL_acylase"/>
</dbReference>
<keyword evidence="5" id="KW-0479">Metal-binding</keyword>
<dbReference type="GO" id="GO:0016811">
    <property type="term" value="F:hydrolase activity, acting on carbon-nitrogen (but not peptide) bonds, in linear amides"/>
    <property type="evidence" value="ECO:0007669"/>
    <property type="project" value="InterPro"/>
</dbReference>
<dbReference type="InterPro" id="IPR002692">
    <property type="entry name" value="S45"/>
</dbReference>
<dbReference type="Gene3D" id="3.60.20.10">
    <property type="entry name" value="Glutamine Phosphoribosylpyrophosphate, subunit 1, domain 1"/>
    <property type="match status" value="1"/>
</dbReference>
<comment type="similarity">
    <text evidence="1">Belongs to the peptidase S45 family.</text>
</comment>
<feature type="active site" description="Nucleophile" evidence="4">
    <location>
        <position position="277"/>
    </location>
</feature>
<dbReference type="OrthoDB" id="9759796at2"/>
<dbReference type="RefSeq" id="WP_044223943.1">
    <property type="nucleotide sequence ID" value="NZ_JRYR02000001.1"/>
</dbReference>
<evidence type="ECO:0000313" key="7">
    <source>
        <dbReference type="Proteomes" id="UP000179797"/>
    </source>
</evidence>
<dbReference type="InterPro" id="IPR023343">
    <property type="entry name" value="Penicillin_amidase_dom1"/>
</dbReference>
<dbReference type="PANTHER" id="PTHR34218">
    <property type="entry name" value="PEPTIDASE S45 PENICILLIN AMIDASE"/>
    <property type="match status" value="1"/>
</dbReference>
<dbReference type="PANTHER" id="PTHR34218:SF4">
    <property type="entry name" value="ACYL-HOMOSERINE LACTONE ACYLASE QUIP"/>
    <property type="match status" value="1"/>
</dbReference>
<dbReference type="Pfam" id="PF01804">
    <property type="entry name" value="Penicil_amidase"/>
    <property type="match status" value="1"/>
</dbReference>
<evidence type="ECO:0000256" key="1">
    <source>
        <dbReference type="ARBA" id="ARBA00006586"/>
    </source>
</evidence>
<keyword evidence="7" id="KW-1185">Reference proteome</keyword>
<protein>
    <recommendedName>
        <fullName evidence="8">Penicillin acylase family protein</fullName>
    </recommendedName>
</protein>
<dbReference type="Gene3D" id="2.30.120.10">
    <property type="match status" value="1"/>
</dbReference>
<evidence type="ECO:0000256" key="5">
    <source>
        <dbReference type="PIRSR" id="PIRSR001227-2"/>
    </source>
</evidence>
<dbReference type="GO" id="GO:0046872">
    <property type="term" value="F:metal ion binding"/>
    <property type="evidence" value="ECO:0007669"/>
    <property type="project" value="UniProtKB-KW"/>
</dbReference>
<dbReference type="Gene3D" id="1.10.439.10">
    <property type="entry name" value="Penicillin Amidohydrolase, domain 1"/>
    <property type="match status" value="1"/>
</dbReference>
<accession>A0A1S1YWH1</accession>
<proteinExistence type="inferred from homology"/>
<dbReference type="AlphaFoldDB" id="A0A1S1YWH1"/>
<keyword evidence="3" id="KW-0865">Zymogen</keyword>
<evidence type="ECO:0000256" key="4">
    <source>
        <dbReference type="PIRSR" id="PIRSR001227-1"/>
    </source>
</evidence>
<comment type="caution">
    <text evidence="6">The sequence shown here is derived from an EMBL/GenBank/DDBJ whole genome shotgun (WGS) entry which is preliminary data.</text>
</comment>
<evidence type="ECO:0008006" key="8">
    <source>
        <dbReference type="Google" id="ProtNLM"/>
    </source>
</evidence>
<comment type="cofactor">
    <cofactor evidence="5">
        <name>Ca(2+)</name>
        <dbReference type="ChEBI" id="CHEBI:29108"/>
    </cofactor>
    <text evidence="5">Binds 1 Ca(2+) ion per dimer.</text>
</comment>
<feature type="binding site" evidence="5">
    <location>
        <position position="349"/>
    </location>
    <ligand>
        <name>Ca(2+)</name>
        <dbReference type="ChEBI" id="CHEBI:29108"/>
    </ligand>
</feature>
<keyword evidence="2" id="KW-0378">Hydrolase</keyword>
<dbReference type="Proteomes" id="UP000179797">
    <property type="component" value="Unassembled WGS sequence"/>
</dbReference>
<dbReference type="GO" id="GO:0017000">
    <property type="term" value="P:antibiotic biosynthetic process"/>
    <property type="evidence" value="ECO:0007669"/>
    <property type="project" value="InterPro"/>
</dbReference>
<dbReference type="SUPFAM" id="SSF56235">
    <property type="entry name" value="N-terminal nucleophile aminohydrolases (Ntn hydrolases)"/>
    <property type="match status" value="1"/>
</dbReference>
<name>A0A1S1YWH1_FLAPC</name>
<organism evidence="6 7">
    <name type="scientific">Flammeovirga pacifica</name>
    <dbReference type="NCBI Taxonomy" id="915059"/>
    <lineage>
        <taxon>Bacteria</taxon>
        <taxon>Pseudomonadati</taxon>
        <taxon>Bacteroidota</taxon>
        <taxon>Cytophagia</taxon>
        <taxon>Cytophagales</taxon>
        <taxon>Flammeovirgaceae</taxon>
        <taxon>Flammeovirga</taxon>
    </lineage>
</organism>
<sequence>MRSSIAGIICAFTFFCIVALDSKINNFPPFGRFLDPFHGFWQNEINDDKLKSQIHTTNLNNKAKIFYDSLLIPHIYAENEHDLYFLQGYITARHRLWQMEFQAMAASGRLSEVFGEATVDYDKKMRRLGIRMAAEKFIEETKKDKKIYKVIESYSEGVNAYINQLEFKDYPVEYKFFNYKPEEWTPLKIGLIFKFIQYSLSGTDYDFENTNVLKQIGQKNFDLLFPNILPGQEPIVNNDSIWAEWDDIVQPKKPSDFKPLSGLKKNVYYKPDPDNGSNNWAVAGSKTKNGNPILSNDPHLNLSLPSIWFSNQLTTPLMNVMGMSIPGIPCVISGYNDKIAWGVTSARRDDKDWYKILYSDHDHLSTYIVDGKYEPFELNIEEIKIRERESILDTIRYTIWGPIVYDQSFGNEKQRAGYALRWSAHDPSSELKSIYLMNKSQNYEQFSNSLKFFSGPSLNFAFISSDNDIAMNIQGRFPNKWVDQGKFVMNGARSDMKWQGYIPQDHNINVLNPKKGFVSSANENPAGKEYPYYTYGQYYEYYRNRRLHQLLDSGQNFTVNDMSKILNDNYSLFAKENLHFLLNHLDQMQFNPSEKEVYDLLSKWDYHYNKDDVAPIYLEEWVNHLMADIWDEFHNHPTKDYRLPTRETTFYLLQHDSSLYFFDALETTKIESISDIINNTFHSSVNYVEEWKQENKEENLLWSKYKGTKIKHMGLLPGFHALNIDNGGYKGIINATKEGHGPSFRMVVEMTKNGPLAYQVIPGGQSGNAGSPFYDNQIEKFNKGELFKVDFFKKDTFISATPPEGLIKIEILKK</sequence>
<dbReference type="STRING" id="915059.NH26_02840"/>
<dbReference type="Gene3D" id="1.10.1400.10">
    <property type="match status" value="1"/>
</dbReference>
<evidence type="ECO:0000256" key="2">
    <source>
        <dbReference type="ARBA" id="ARBA00022801"/>
    </source>
</evidence>
<evidence type="ECO:0000256" key="3">
    <source>
        <dbReference type="ARBA" id="ARBA00023145"/>
    </source>
</evidence>
<dbReference type="PIRSF" id="PIRSF001227">
    <property type="entry name" value="Pen_acylase"/>
    <property type="match status" value="1"/>
</dbReference>
<dbReference type="CDD" id="cd03747">
    <property type="entry name" value="Ntn_PGA_like"/>
    <property type="match status" value="1"/>
</dbReference>